<feature type="compositionally biased region" description="Polar residues" evidence="1">
    <location>
        <begin position="198"/>
        <end position="218"/>
    </location>
</feature>
<dbReference type="AlphaFoldDB" id="A0A9P4R700"/>
<reference evidence="2" key="1">
    <citation type="journal article" date="2020" name="Stud. Mycol.">
        <title>101 Dothideomycetes genomes: a test case for predicting lifestyles and emergence of pathogens.</title>
        <authorList>
            <person name="Haridas S."/>
            <person name="Albert R."/>
            <person name="Binder M."/>
            <person name="Bloem J."/>
            <person name="Labutti K."/>
            <person name="Salamov A."/>
            <person name="Andreopoulos B."/>
            <person name="Baker S."/>
            <person name="Barry K."/>
            <person name="Bills G."/>
            <person name="Bluhm B."/>
            <person name="Cannon C."/>
            <person name="Castanera R."/>
            <person name="Culley D."/>
            <person name="Daum C."/>
            <person name="Ezra D."/>
            <person name="Gonzalez J."/>
            <person name="Henrissat B."/>
            <person name="Kuo A."/>
            <person name="Liang C."/>
            <person name="Lipzen A."/>
            <person name="Lutzoni F."/>
            <person name="Magnuson J."/>
            <person name="Mondo S."/>
            <person name="Nolan M."/>
            <person name="Ohm R."/>
            <person name="Pangilinan J."/>
            <person name="Park H.-J."/>
            <person name="Ramirez L."/>
            <person name="Alfaro M."/>
            <person name="Sun H."/>
            <person name="Tritt A."/>
            <person name="Yoshinaga Y."/>
            <person name="Zwiers L.-H."/>
            <person name="Turgeon B."/>
            <person name="Goodwin S."/>
            <person name="Spatafora J."/>
            <person name="Crous P."/>
            <person name="Grigoriev I."/>
        </authorList>
    </citation>
    <scope>NUCLEOTIDE SEQUENCE</scope>
    <source>
        <strain evidence="2">CBS 125425</strain>
    </source>
</reference>
<evidence type="ECO:0000313" key="2">
    <source>
        <dbReference type="EMBL" id="KAF2738116.1"/>
    </source>
</evidence>
<comment type="caution">
    <text evidence="2">The sequence shown here is derived from an EMBL/GenBank/DDBJ whole genome shotgun (WGS) entry which is preliminary data.</text>
</comment>
<evidence type="ECO:0000313" key="3">
    <source>
        <dbReference type="Proteomes" id="UP000799444"/>
    </source>
</evidence>
<dbReference type="EMBL" id="ML996111">
    <property type="protein sequence ID" value="KAF2738116.1"/>
    <property type="molecule type" value="Genomic_DNA"/>
</dbReference>
<evidence type="ECO:0000256" key="1">
    <source>
        <dbReference type="SAM" id="MobiDB-lite"/>
    </source>
</evidence>
<gene>
    <name evidence="2" type="ORF">EJ04DRAFT_574091</name>
</gene>
<dbReference type="OrthoDB" id="3783585at2759"/>
<feature type="region of interest" description="Disordered" evidence="1">
    <location>
        <begin position="55"/>
        <end position="75"/>
    </location>
</feature>
<sequence length="372" mass="41643">MASLSPPGFVCFANGNGPQKHYFSASQLFKAGVWIGYMSSDRRAESYKGLPSYSDLKANKRSQRQDAPCPPTTEGVAGEERHAICRGCHGTGSRVITLREIAYIPKTKLVIMPLGNNQEEGLFCILLPQPNDRSLPKLQAYRPYETRGQGHGQTFSNDFVLLTLRNRSHSYGTLEAAVQLLVGSPASASNPAEHPFGTETNASLRHTPIKSSRSQSRHTLVREQQATLGSRDELTPPLSISHRESQGASFIALDLTDDQCQRVIINWTVKTKEVEYEFVYTLDQCERFADLLDLMRQDAEIEPEVMHILGLANRWRIQYQLPKSPVKVFHLRPGREEGWEFLQTRLAQSSAWMEHEGLTVNVALVAVLPKGK</sequence>
<proteinExistence type="predicted"/>
<protein>
    <submittedName>
        <fullName evidence="2">Uncharacterized protein</fullName>
    </submittedName>
</protein>
<feature type="region of interest" description="Disordered" evidence="1">
    <location>
        <begin position="188"/>
        <end position="218"/>
    </location>
</feature>
<dbReference type="Proteomes" id="UP000799444">
    <property type="component" value="Unassembled WGS sequence"/>
</dbReference>
<name>A0A9P4R700_9PLEO</name>
<accession>A0A9P4R700</accession>
<keyword evidence="3" id="KW-1185">Reference proteome</keyword>
<organism evidence="2 3">
    <name type="scientific">Polyplosphaeria fusca</name>
    <dbReference type="NCBI Taxonomy" id="682080"/>
    <lineage>
        <taxon>Eukaryota</taxon>
        <taxon>Fungi</taxon>
        <taxon>Dikarya</taxon>
        <taxon>Ascomycota</taxon>
        <taxon>Pezizomycotina</taxon>
        <taxon>Dothideomycetes</taxon>
        <taxon>Pleosporomycetidae</taxon>
        <taxon>Pleosporales</taxon>
        <taxon>Tetraplosphaeriaceae</taxon>
        <taxon>Polyplosphaeria</taxon>
    </lineage>
</organism>